<dbReference type="GO" id="GO:0016874">
    <property type="term" value="F:ligase activity"/>
    <property type="evidence" value="ECO:0007669"/>
    <property type="project" value="UniProtKB-KW"/>
</dbReference>
<dbReference type="InterPro" id="IPR036736">
    <property type="entry name" value="ACP-like_sf"/>
</dbReference>
<keyword evidence="1" id="KW-0436">Ligase</keyword>
<reference evidence="4" key="1">
    <citation type="submission" date="2023-07" db="EMBL/GenBank/DDBJ databases">
        <title>30 novel species of actinomycetes from the DSMZ collection.</title>
        <authorList>
            <person name="Nouioui I."/>
        </authorList>
    </citation>
    <scope>NUCLEOTIDE SEQUENCE [LARGE SCALE GENOMIC DNA]</scope>
    <source>
        <strain evidence="4">DSM 41981</strain>
    </source>
</reference>
<sequence>DVLGAPGLGPDDDFFAHGGQSLLAMRLLARLRDSFPAAAGLRASTLFACPTPRLTAAALDARETART</sequence>
<dbReference type="AlphaFoldDB" id="A0ABD5F1R4"/>
<dbReference type="Pfam" id="PF00550">
    <property type="entry name" value="PP-binding"/>
    <property type="match status" value="1"/>
</dbReference>
<keyword evidence="4" id="KW-1185">Reference proteome</keyword>
<proteinExistence type="predicted"/>
<name>A0ABD5F1R4_9ACTN</name>
<evidence type="ECO:0000259" key="2">
    <source>
        <dbReference type="PROSITE" id="PS50075"/>
    </source>
</evidence>
<dbReference type="PANTHER" id="PTHR45527">
    <property type="entry name" value="NONRIBOSOMAL PEPTIDE SYNTHETASE"/>
    <property type="match status" value="1"/>
</dbReference>
<dbReference type="InterPro" id="IPR009081">
    <property type="entry name" value="PP-bd_ACP"/>
</dbReference>
<dbReference type="PANTHER" id="PTHR45527:SF10">
    <property type="entry name" value="PYOCHELIN SYNTHASE PCHF"/>
    <property type="match status" value="1"/>
</dbReference>
<dbReference type="RefSeq" id="WP_311639090.1">
    <property type="nucleotide sequence ID" value="NZ_JAVRES010000321.1"/>
</dbReference>
<organism evidence="3 4">
    <name type="scientific">Streptomyces doudnae</name>
    <dbReference type="NCBI Taxonomy" id="3075536"/>
    <lineage>
        <taxon>Bacteria</taxon>
        <taxon>Bacillati</taxon>
        <taxon>Actinomycetota</taxon>
        <taxon>Actinomycetes</taxon>
        <taxon>Kitasatosporales</taxon>
        <taxon>Streptomycetaceae</taxon>
        <taxon>Streptomyces</taxon>
    </lineage>
</organism>
<evidence type="ECO:0000313" key="3">
    <source>
        <dbReference type="EMBL" id="MDT0440873.1"/>
    </source>
</evidence>
<dbReference type="Gene3D" id="1.10.1200.10">
    <property type="entry name" value="ACP-like"/>
    <property type="match status" value="1"/>
</dbReference>
<dbReference type="Proteomes" id="UP001183535">
    <property type="component" value="Unassembled WGS sequence"/>
</dbReference>
<evidence type="ECO:0000313" key="4">
    <source>
        <dbReference type="Proteomes" id="UP001183535"/>
    </source>
</evidence>
<gene>
    <name evidence="3" type="ORF">RM877_40220</name>
</gene>
<evidence type="ECO:0000256" key="1">
    <source>
        <dbReference type="ARBA" id="ARBA00022598"/>
    </source>
</evidence>
<accession>A0ABD5F1R4</accession>
<feature type="domain" description="Carrier" evidence="2">
    <location>
        <begin position="1"/>
        <end position="63"/>
    </location>
</feature>
<comment type="caution">
    <text evidence="3">The sequence shown here is derived from an EMBL/GenBank/DDBJ whole genome shotgun (WGS) entry which is preliminary data.</text>
</comment>
<protein>
    <submittedName>
        <fullName evidence="3">Phosphopantetheine-binding protein</fullName>
    </submittedName>
</protein>
<dbReference type="EMBL" id="JAVRES010000321">
    <property type="protein sequence ID" value="MDT0440873.1"/>
    <property type="molecule type" value="Genomic_DNA"/>
</dbReference>
<dbReference type="SUPFAM" id="SSF47336">
    <property type="entry name" value="ACP-like"/>
    <property type="match status" value="1"/>
</dbReference>
<dbReference type="PROSITE" id="PS50075">
    <property type="entry name" value="CARRIER"/>
    <property type="match status" value="1"/>
</dbReference>
<feature type="non-terminal residue" evidence="3">
    <location>
        <position position="1"/>
    </location>
</feature>